<protein>
    <submittedName>
        <fullName evidence="2">Uncharacterized protein</fullName>
    </submittedName>
</protein>
<sequence>MESFALLLSCVLLSISALAYPDLFLFNKVVHLPGWAVPLPYSMFAGSYIALLALLPISLCARSKARLLGYYLVAALATVGPASLVRHVDDGLWMTVVNMLFHYAFAMAFYLSVPMALWMALRIFLDRLYRA</sequence>
<evidence type="ECO:0000256" key="1">
    <source>
        <dbReference type="SAM" id="Phobius"/>
    </source>
</evidence>
<evidence type="ECO:0000313" key="2">
    <source>
        <dbReference type="EMBL" id="XBY63374.1"/>
    </source>
</evidence>
<proteinExistence type="predicted"/>
<keyword evidence="1" id="KW-0472">Membrane</keyword>
<keyword evidence="1" id="KW-1133">Transmembrane helix</keyword>
<feature type="transmembrane region" description="Helical" evidence="1">
    <location>
        <begin position="43"/>
        <end position="61"/>
    </location>
</feature>
<feature type="transmembrane region" description="Helical" evidence="1">
    <location>
        <begin position="68"/>
        <end position="88"/>
    </location>
</feature>
<organism evidence="2">
    <name type="scientific">Pseudomonas solani</name>
    <dbReference type="NCBI Taxonomy" id="2731552"/>
    <lineage>
        <taxon>Bacteria</taxon>
        <taxon>Pseudomonadati</taxon>
        <taxon>Pseudomonadota</taxon>
        <taxon>Gammaproteobacteria</taxon>
        <taxon>Pseudomonadales</taxon>
        <taxon>Pseudomonadaceae</taxon>
        <taxon>Pseudomonas</taxon>
    </lineage>
</organism>
<feature type="transmembrane region" description="Helical" evidence="1">
    <location>
        <begin position="100"/>
        <end position="125"/>
    </location>
</feature>
<dbReference type="RefSeq" id="WP_350447035.1">
    <property type="nucleotide sequence ID" value="NZ_CP158373.1"/>
</dbReference>
<reference evidence="2" key="1">
    <citation type="submission" date="2023-08" db="EMBL/GenBank/DDBJ databases">
        <title>Increased levels of nutrients transform a symbiont into a lethal pathobiont.</title>
        <authorList>
            <person name="Lachnit T."/>
            <person name="Ulrich L."/>
            <person name="Willmer F.M."/>
            <person name="Hasenbein T."/>
            <person name="Steiner L.X."/>
            <person name="Wolters M."/>
            <person name="Herbst E.M."/>
            <person name="Deines P."/>
        </authorList>
    </citation>
    <scope>NUCLEOTIDE SEQUENCE</scope>
    <source>
        <strain evidence="2">T3</strain>
    </source>
</reference>
<dbReference type="AlphaFoldDB" id="A0AAU7Y2R6"/>
<name>A0AAU7Y2R6_9PSED</name>
<dbReference type="EMBL" id="CP158373">
    <property type="protein sequence ID" value="XBY63374.1"/>
    <property type="molecule type" value="Genomic_DNA"/>
</dbReference>
<accession>A0AAU7Y2R6</accession>
<keyword evidence="1" id="KW-0812">Transmembrane</keyword>
<gene>
    <name evidence="2" type="ORF">ABS648_26085</name>
</gene>